<protein>
    <submittedName>
        <fullName evidence="3">General transcription factor IIF subunit 1-like</fullName>
    </submittedName>
</protein>
<dbReference type="GeneID" id="106805181"/>
<evidence type="ECO:0000313" key="2">
    <source>
        <dbReference type="Proteomes" id="UP000695022"/>
    </source>
</evidence>
<proteinExistence type="predicted"/>
<feature type="region of interest" description="Disordered" evidence="1">
    <location>
        <begin position="55"/>
        <end position="221"/>
    </location>
</feature>
<feature type="compositionally biased region" description="Basic and acidic residues" evidence="1">
    <location>
        <begin position="103"/>
        <end position="117"/>
    </location>
</feature>
<feature type="compositionally biased region" description="Acidic residues" evidence="1">
    <location>
        <begin position="202"/>
        <end position="211"/>
    </location>
</feature>
<evidence type="ECO:0000313" key="3">
    <source>
        <dbReference type="RefSeq" id="XP_014662164.1"/>
    </source>
</evidence>
<dbReference type="Proteomes" id="UP000695022">
    <property type="component" value="Unplaced"/>
</dbReference>
<feature type="compositionally biased region" description="Basic and acidic residues" evidence="1">
    <location>
        <begin position="63"/>
        <end position="82"/>
    </location>
</feature>
<evidence type="ECO:0000256" key="1">
    <source>
        <dbReference type="SAM" id="MobiDB-lite"/>
    </source>
</evidence>
<gene>
    <name evidence="3" type="primary">LOC106805181</name>
</gene>
<feature type="compositionally biased region" description="Basic and acidic residues" evidence="1">
    <location>
        <begin position="176"/>
        <end position="201"/>
    </location>
</feature>
<reference evidence="3" key="1">
    <citation type="submission" date="2025-08" db="UniProtKB">
        <authorList>
            <consortium name="RefSeq"/>
        </authorList>
    </citation>
    <scope>IDENTIFICATION</scope>
</reference>
<keyword evidence="2" id="KW-1185">Reference proteome</keyword>
<feature type="compositionally biased region" description="Basic and acidic residues" evidence="1">
    <location>
        <begin position="212"/>
        <end position="221"/>
    </location>
</feature>
<accession>A0ABM1DQE3</accession>
<sequence>MTFPYHVTKCNRIAKFGARFEYLCEIIRICLRNQSNMSEEMPELKRGNTMKVTAKEGSAFLEAQDKQLDDDAKTRGQQDKIEQINSEEPLAKRNKPATTKKSSTMEKTLEEAKKLFKGEISLDVTEGRRTRSAGRGGPPKPPLKKRVASKKDGKVTGGKRGRPKKSQAATEEDEVPAEKGEKEESTESEEEKKPEETLSEKAEEESATEEQESNKKKEDDK</sequence>
<name>A0ABM1DQE3_PRICU</name>
<dbReference type="RefSeq" id="XP_014662164.1">
    <property type="nucleotide sequence ID" value="XM_014806678.1"/>
</dbReference>
<organism evidence="2 3">
    <name type="scientific">Priapulus caudatus</name>
    <name type="common">Priapulid worm</name>
    <dbReference type="NCBI Taxonomy" id="37621"/>
    <lineage>
        <taxon>Eukaryota</taxon>
        <taxon>Metazoa</taxon>
        <taxon>Ecdysozoa</taxon>
        <taxon>Scalidophora</taxon>
        <taxon>Priapulida</taxon>
        <taxon>Priapulimorpha</taxon>
        <taxon>Priapulimorphida</taxon>
        <taxon>Priapulidae</taxon>
        <taxon>Priapulus</taxon>
    </lineage>
</organism>